<reference evidence="2" key="1">
    <citation type="journal article" date="2023" name="Mol. Phylogenet. Evol.">
        <title>Genome-scale phylogeny and comparative genomics of the fungal order Sordariales.</title>
        <authorList>
            <person name="Hensen N."/>
            <person name="Bonometti L."/>
            <person name="Westerberg I."/>
            <person name="Brannstrom I.O."/>
            <person name="Guillou S."/>
            <person name="Cros-Aarteil S."/>
            <person name="Calhoun S."/>
            <person name="Haridas S."/>
            <person name="Kuo A."/>
            <person name="Mondo S."/>
            <person name="Pangilinan J."/>
            <person name="Riley R."/>
            <person name="LaButti K."/>
            <person name="Andreopoulos B."/>
            <person name="Lipzen A."/>
            <person name="Chen C."/>
            <person name="Yan M."/>
            <person name="Daum C."/>
            <person name="Ng V."/>
            <person name="Clum A."/>
            <person name="Steindorff A."/>
            <person name="Ohm R.A."/>
            <person name="Martin F."/>
            <person name="Silar P."/>
            <person name="Natvig D.O."/>
            <person name="Lalanne C."/>
            <person name="Gautier V."/>
            <person name="Ament-Velasquez S.L."/>
            <person name="Kruys A."/>
            <person name="Hutchinson M.I."/>
            <person name="Powell A.J."/>
            <person name="Barry K."/>
            <person name="Miller A.N."/>
            <person name="Grigoriev I.V."/>
            <person name="Debuchy R."/>
            <person name="Gladieux P."/>
            <person name="Hiltunen Thoren M."/>
            <person name="Johannesson H."/>
        </authorList>
    </citation>
    <scope>NUCLEOTIDE SEQUENCE</scope>
    <source>
        <strain evidence="2">CBS 232.78</strain>
    </source>
</reference>
<organism evidence="2 3">
    <name type="scientific">Podospora didyma</name>
    <dbReference type="NCBI Taxonomy" id="330526"/>
    <lineage>
        <taxon>Eukaryota</taxon>
        <taxon>Fungi</taxon>
        <taxon>Dikarya</taxon>
        <taxon>Ascomycota</taxon>
        <taxon>Pezizomycotina</taxon>
        <taxon>Sordariomycetes</taxon>
        <taxon>Sordariomycetidae</taxon>
        <taxon>Sordariales</taxon>
        <taxon>Podosporaceae</taxon>
        <taxon>Podospora</taxon>
    </lineage>
</organism>
<name>A0AAE0N6L7_9PEZI</name>
<comment type="caution">
    <text evidence="2">The sequence shown here is derived from an EMBL/GenBank/DDBJ whole genome shotgun (WGS) entry which is preliminary data.</text>
</comment>
<dbReference type="PANTHER" id="PTHR24148:SF73">
    <property type="entry name" value="HET DOMAIN PROTEIN (AFU_ORTHOLOGUE AFUA_8G01020)"/>
    <property type="match status" value="1"/>
</dbReference>
<evidence type="ECO:0000313" key="2">
    <source>
        <dbReference type="EMBL" id="KAK3372626.1"/>
    </source>
</evidence>
<feature type="domain" description="Heterokaryon incompatibility" evidence="1">
    <location>
        <begin position="1"/>
        <end position="37"/>
    </location>
</feature>
<proteinExistence type="predicted"/>
<gene>
    <name evidence="2" type="ORF">B0H63DRAFT_551395</name>
</gene>
<dbReference type="Pfam" id="PF06985">
    <property type="entry name" value="HET"/>
    <property type="match status" value="1"/>
</dbReference>
<reference evidence="2" key="2">
    <citation type="submission" date="2023-06" db="EMBL/GenBank/DDBJ databases">
        <authorList>
            <consortium name="Lawrence Berkeley National Laboratory"/>
            <person name="Haridas S."/>
            <person name="Hensen N."/>
            <person name="Bonometti L."/>
            <person name="Westerberg I."/>
            <person name="Brannstrom I.O."/>
            <person name="Guillou S."/>
            <person name="Cros-Aarteil S."/>
            <person name="Calhoun S."/>
            <person name="Kuo A."/>
            <person name="Mondo S."/>
            <person name="Pangilinan J."/>
            <person name="Riley R."/>
            <person name="LaButti K."/>
            <person name="Andreopoulos B."/>
            <person name="Lipzen A."/>
            <person name="Chen C."/>
            <person name="Yanf M."/>
            <person name="Daum C."/>
            <person name="Ng V."/>
            <person name="Clum A."/>
            <person name="Steindorff A."/>
            <person name="Ohm R."/>
            <person name="Martin F."/>
            <person name="Silar P."/>
            <person name="Natvig D."/>
            <person name="Lalanne C."/>
            <person name="Gautier V."/>
            <person name="Ament-velasquez S.L."/>
            <person name="Kruys A."/>
            <person name="Hutchinson M.I."/>
            <person name="Powell A.J."/>
            <person name="Barry K."/>
            <person name="Miller A.N."/>
            <person name="Grigoriev I.V."/>
            <person name="Debuchy R."/>
            <person name="Gladieux P."/>
            <person name="Thoren M.H."/>
            <person name="Johannesson H."/>
        </authorList>
    </citation>
    <scope>NUCLEOTIDE SEQUENCE</scope>
    <source>
        <strain evidence="2">CBS 232.78</strain>
    </source>
</reference>
<evidence type="ECO:0000259" key="1">
    <source>
        <dbReference type="Pfam" id="PF06985"/>
    </source>
</evidence>
<dbReference type="AlphaFoldDB" id="A0AAE0N6L7"/>
<dbReference type="PANTHER" id="PTHR24148">
    <property type="entry name" value="ANKYRIN REPEAT DOMAIN-CONTAINING PROTEIN 39 HOMOLOG-RELATED"/>
    <property type="match status" value="1"/>
</dbReference>
<sequence>MCIDQKDIDERNAQVAMMGRIYEQCRRMNVWLGPKNGFTDTALALLMRLSVIPYGEASNAGRMESFRTFGATDPRDKVYGLLDVVKRPVHRAKRVRPDIQRPIVVDYRKTAAEVYRVGVPCEEGVEGLPSRVPDWSVPLGMVILGLGFREVDDVEWKASGSLFWSPTAAYAHVGELYTSVLRVEGIMLDEVIETGETPTESPELSYILRAAMLATKMPHKYPWSTDNQGRVEVLWRTWITDTIDNKHCPERVGDSLSKFLCAELVLDFEDTDAAGEVLSLGSSGIQRGNPRFLAAAGRVSDSIRRNSSMMQHREAFRTEQDYFGIGPKTMRAGDQA</sequence>
<keyword evidence="3" id="KW-1185">Reference proteome</keyword>
<dbReference type="EMBL" id="JAULSW010000008">
    <property type="protein sequence ID" value="KAK3372626.1"/>
    <property type="molecule type" value="Genomic_DNA"/>
</dbReference>
<evidence type="ECO:0000313" key="3">
    <source>
        <dbReference type="Proteomes" id="UP001285441"/>
    </source>
</evidence>
<dbReference type="Proteomes" id="UP001285441">
    <property type="component" value="Unassembled WGS sequence"/>
</dbReference>
<accession>A0AAE0N6L7</accession>
<protein>
    <recommendedName>
        <fullName evidence="1">Heterokaryon incompatibility domain-containing protein</fullName>
    </recommendedName>
</protein>
<dbReference type="InterPro" id="IPR052895">
    <property type="entry name" value="HetReg/Transcr_Mod"/>
</dbReference>
<dbReference type="InterPro" id="IPR010730">
    <property type="entry name" value="HET"/>
</dbReference>